<dbReference type="AlphaFoldDB" id="A0A0N0U955"/>
<evidence type="ECO:0000313" key="2">
    <source>
        <dbReference type="EMBL" id="KOX92803.1"/>
    </source>
</evidence>
<name>A0A0N0U955_9EURY</name>
<proteinExistence type="predicted"/>
<gene>
    <name evidence="2" type="ORF">AMS69_10085</name>
</gene>
<dbReference type="STRING" id="1705562.AMS69_10085"/>
<dbReference type="Proteomes" id="UP000037729">
    <property type="component" value="Unassembled WGS sequence"/>
</dbReference>
<dbReference type="EMBL" id="LIUF01000003">
    <property type="protein sequence ID" value="KOX92803.1"/>
    <property type="molecule type" value="Genomic_DNA"/>
</dbReference>
<feature type="region of interest" description="Disordered" evidence="1">
    <location>
        <begin position="40"/>
        <end position="59"/>
    </location>
</feature>
<sequence length="110" mass="11502">MDMGNHLDITVDATLHQGCSTLENGVRRRVTSTGVASVGQPTVINTSHGGDKSLPHDSGGYEQATNWKVNITCPFCGTPVDGLAADDRTTIDPCGHSAAALPTDRVLEQA</sequence>
<comment type="caution">
    <text evidence="2">The sequence shown here is derived from an EMBL/GenBank/DDBJ whole genome shotgun (WGS) entry which is preliminary data.</text>
</comment>
<organism evidence="2 3">
    <name type="scientific">Haloarcula rubripromontorii</name>
    <dbReference type="NCBI Taxonomy" id="1705562"/>
    <lineage>
        <taxon>Archaea</taxon>
        <taxon>Methanobacteriati</taxon>
        <taxon>Methanobacteriota</taxon>
        <taxon>Stenosarchaea group</taxon>
        <taxon>Halobacteria</taxon>
        <taxon>Halobacteriales</taxon>
        <taxon>Haloarculaceae</taxon>
        <taxon>Haloarcula</taxon>
    </lineage>
</organism>
<accession>A0A0N0U955</accession>
<evidence type="ECO:0000313" key="3">
    <source>
        <dbReference type="Proteomes" id="UP000037729"/>
    </source>
</evidence>
<keyword evidence="3" id="KW-1185">Reference proteome</keyword>
<dbReference type="PATRIC" id="fig|1705562.3.peg.179"/>
<reference evidence="2 3" key="1">
    <citation type="submission" date="2015-08" db="EMBL/GenBank/DDBJ databases">
        <title>Genomes of Isolates from Cabo Rojo, PR.</title>
        <authorList>
            <person name="Sanchez-Nieves R.L."/>
            <person name="Montalvo-Rodriguez R."/>
        </authorList>
    </citation>
    <scope>NUCLEOTIDE SEQUENCE [LARGE SCALE GENOMIC DNA]</scope>
    <source>
        <strain evidence="2 3">SL3</strain>
    </source>
</reference>
<protein>
    <submittedName>
        <fullName evidence="2">Uncharacterized protein</fullName>
    </submittedName>
</protein>
<evidence type="ECO:0000256" key="1">
    <source>
        <dbReference type="SAM" id="MobiDB-lite"/>
    </source>
</evidence>